<evidence type="ECO:0000313" key="9">
    <source>
        <dbReference type="Proteomes" id="UP001596527"/>
    </source>
</evidence>
<evidence type="ECO:0000259" key="7">
    <source>
        <dbReference type="PROSITE" id="PS50929"/>
    </source>
</evidence>
<dbReference type="Pfam" id="PF00005">
    <property type="entry name" value="ABC_tran"/>
    <property type="match status" value="1"/>
</dbReference>
<evidence type="ECO:0000256" key="5">
    <source>
        <dbReference type="SAM" id="Phobius"/>
    </source>
</evidence>
<keyword evidence="4 5" id="KW-0472">Membrane</keyword>
<dbReference type="InterPro" id="IPR003439">
    <property type="entry name" value="ABC_transporter-like_ATP-bd"/>
</dbReference>
<feature type="transmembrane region" description="Helical" evidence="5">
    <location>
        <begin position="109"/>
        <end position="129"/>
    </location>
</feature>
<dbReference type="SUPFAM" id="SSF90123">
    <property type="entry name" value="ABC transporter transmembrane region"/>
    <property type="match status" value="1"/>
</dbReference>
<evidence type="ECO:0000256" key="3">
    <source>
        <dbReference type="ARBA" id="ARBA00022989"/>
    </source>
</evidence>
<feature type="transmembrane region" description="Helical" evidence="5">
    <location>
        <begin position="73"/>
        <end position="97"/>
    </location>
</feature>
<dbReference type="PROSITE" id="PS50929">
    <property type="entry name" value="ABC_TM1F"/>
    <property type="match status" value="1"/>
</dbReference>
<feature type="transmembrane region" description="Helical" evidence="5">
    <location>
        <begin position="187"/>
        <end position="209"/>
    </location>
</feature>
<dbReference type="Proteomes" id="UP001596527">
    <property type="component" value="Unassembled WGS sequence"/>
</dbReference>
<feature type="transmembrane region" description="Helical" evidence="5">
    <location>
        <begin position="306"/>
        <end position="323"/>
    </location>
</feature>
<feature type="domain" description="ABC transporter" evidence="6">
    <location>
        <begin position="392"/>
        <end position="648"/>
    </location>
</feature>
<sequence length="660" mass="70119">MNFPSRRHPSADIPDPEVRSFLRRRAEEVGVDLPPMGRTPRTWWGPWRAVPGPAPELPSRMPAFVGTLVRRSWAVMLAAIAVRLADYIGSVLISWAMGNLLDAGLERGLGPHLVGPSLMFLAVVALMAVGDGLGQTTDTTLWLSAQMGAIRSISHRLSRNGRAVRRDMPSGDIVTALLTDADHLGAAFGWCPDVVAAVVSTALVCVLMLTTSTPLGLLVIIGLPVVVIALTFLVGPLQRRQAVAREEQGRLTTISTDAVSGLRVLRGIGGEDVFTATYREQSARVRDAGITVASTSALLTMLRQSVPMLFTVVVIGYGAVLTFDGTITAGQMVSFFGYTTFLRNPINVATNVIQEFTRAWVGVRKMTRILQVPPLVDDSRAHTAAGLDPADLGDADLTDARTGVTVHPGRMTALVSADPDASAGVATRLGRVDDAEEVLAAGRDLRTVPLEQVRRGVFLSGAESQLYSGTLREEVQGALARARPARGVTELVQREVIEAATRAEGVLFHPEPDEADARLLAALEVADAHDVLDSLPGGLDGVVAEKGRNLSGGQRQRVALARAVAADAPVLIAVEPTSAVDSHTEARIARKLAEARRGRTTVVVTASPLVLEHCEEVVLLDADGRELARGTHEDLSLAAARGDEAARAYRAVVGREAGEA</sequence>
<dbReference type="PROSITE" id="PS00211">
    <property type="entry name" value="ABC_TRANSPORTER_1"/>
    <property type="match status" value="1"/>
</dbReference>
<comment type="caution">
    <text evidence="8">The sequence shown here is derived from an EMBL/GenBank/DDBJ whole genome shotgun (WGS) entry which is preliminary data.</text>
</comment>
<evidence type="ECO:0000256" key="1">
    <source>
        <dbReference type="ARBA" id="ARBA00004651"/>
    </source>
</evidence>
<dbReference type="RefSeq" id="WP_380974280.1">
    <property type="nucleotide sequence ID" value="NZ_JBHTEF010000001.1"/>
</dbReference>
<evidence type="ECO:0000259" key="6">
    <source>
        <dbReference type="PROSITE" id="PS50893"/>
    </source>
</evidence>
<dbReference type="SUPFAM" id="SSF52540">
    <property type="entry name" value="P-loop containing nucleoside triphosphate hydrolases"/>
    <property type="match status" value="1"/>
</dbReference>
<feature type="domain" description="ABC transmembrane type-1" evidence="7">
    <location>
        <begin position="77"/>
        <end position="358"/>
    </location>
</feature>
<dbReference type="InterPro" id="IPR017871">
    <property type="entry name" value="ABC_transporter-like_CS"/>
</dbReference>
<keyword evidence="2 5" id="KW-0812">Transmembrane</keyword>
<dbReference type="Pfam" id="PF00664">
    <property type="entry name" value="ABC_membrane"/>
    <property type="match status" value="1"/>
</dbReference>
<evidence type="ECO:0000256" key="2">
    <source>
        <dbReference type="ARBA" id="ARBA00022692"/>
    </source>
</evidence>
<dbReference type="EMBL" id="JBHTEF010000001">
    <property type="protein sequence ID" value="MFC7581207.1"/>
    <property type="molecule type" value="Genomic_DNA"/>
</dbReference>
<dbReference type="Gene3D" id="3.40.50.300">
    <property type="entry name" value="P-loop containing nucleotide triphosphate hydrolases"/>
    <property type="match status" value="1"/>
</dbReference>
<accession>A0ABW2SM54</accession>
<dbReference type="PROSITE" id="PS50893">
    <property type="entry name" value="ABC_TRANSPORTER_2"/>
    <property type="match status" value="1"/>
</dbReference>
<keyword evidence="9" id="KW-1185">Reference proteome</keyword>
<dbReference type="InterPro" id="IPR036640">
    <property type="entry name" value="ABC1_TM_sf"/>
</dbReference>
<protein>
    <submittedName>
        <fullName evidence="8">ABC transporter transmembrane domain-containing protein</fullName>
    </submittedName>
</protein>
<feature type="transmembrane region" description="Helical" evidence="5">
    <location>
        <begin position="215"/>
        <end position="235"/>
    </location>
</feature>
<dbReference type="CDD" id="cd07346">
    <property type="entry name" value="ABC_6TM_exporters"/>
    <property type="match status" value="1"/>
</dbReference>
<evidence type="ECO:0000313" key="8">
    <source>
        <dbReference type="EMBL" id="MFC7581207.1"/>
    </source>
</evidence>
<dbReference type="InterPro" id="IPR027417">
    <property type="entry name" value="P-loop_NTPase"/>
</dbReference>
<gene>
    <name evidence="8" type="ORF">ACFQWG_08350</name>
</gene>
<comment type="subcellular location">
    <subcellularLocation>
        <location evidence="1">Cell membrane</location>
        <topology evidence="1">Multi-pass membrane protein</topology>
    </subcellularLocation>
</comment>
<dbReference type="PANTHER" id="PTHR43394">
    <property type="entry name" value="ATP-DEPENDENT PERMEASE MDL1, MITOCHONDRIAL"/>
    <property type="match status" value="1"/>
</dbReference>
<reference evidence="9" key="1">
    <citation type="journal article" date="2019" name="Int. J. Syst. Evol. Microbiol.">
        <title>The Global Catalogue of Microorganisms (GCM) 10K type strain sequencing project: providing services to taxonomists for standard genome sequencing and annotation.</title>
        <authorList>
            <consortium name="The Broad Institute Genomics Platform"/>
            <consortium name="The Broad Institute Genome Sequencing Center for Infectious Disease"/>
            <person name="Wu L."/>
            <person name="Ma J."/>
        </authorList>
    </citation>
    <scope>NUCLEOTIDE SEQUENCE [LARGE SCALE GENOMIC DNA]</scope>
    <source>
        <strain evidence="9">CCUG 56698</strain>
    </source>
</reference>
<proteinExistence type="predicted"/>
<name>A0ABW2SM54_9ACTO</name>
<organism evidence="8 9">
    <name type="scientific">Schaalia naturae</name>
    <dbReference type="NCBI Taxonomy" id="635203"/>
    <lineage>
        <taxon>Bacteria</taxon>
        <taxon>Bacillati</taxon>
        <taxon>Actinomycetota</taxon>
        <taxon>Actinomycetes</taxon>
        <taxon>Actinomycetales</taxon>
        <taxon>Actinomycetaceae</taxon>
        <taxon>Schaalia</taxon>
    </lineage>
</organism>
<dbReference type="PANTHER" id="PTHR43394:SF1">
    <property type="entry name" value="ATP-BINDING CASSETTE SUB-FAMILY B MEMBER 10, MITOCHONDRIAL"/>
    <property type="match status" value="1"/>
</dbReference>
<dbReference type="InterPro" id="IPR011527">
    <property type="entry name" value="ABC1_TM_dom"/>
</dbReference>
<keyword evidence="3 5" id="KW-1133">Transmembrane helix</keyword>
<dbReference type="Gene3D" id="1.20.1560.10">
    <property type="entry name" value="ABC transporter type 1, transmembrane domain"/>
    <property type="match status" value="1"/>
</dbReference>
<dbReference type="InterPro" id="IPR039421">
    <property type="entry name" value="Type_1_exporter"/>
</dbReference>
<evidence type="ECO:0000256" key="4">
    <source>
        <dbReference type="ARBA" id="ARBA00023136"/>
    </source>
</evidence>